<dbReference type="RefSeq" id="WP_081194343.1">
    <property type="nucleotide sequence ID" value="NZ_MWIH01000008.1"/>
</dbReference>
<feature type="chain" id="PRO_5039057346" evidence="2">
    <location>
        <begin position="25"/>
        <end position="394"/>
    </location>
</feature>
<feature type="region of interest" description="Disordered" evidence="1">
    <location>
        <begin position="30"/>
        <end position="78"/>
    </location>
</feature>
<evidence type="ECO:0000313" key="5">
    <source>
        <dbReference type="Proteomes" id="UP000192591"/>
    </source>
</evidence>
<evidence type="ECO:0000259" key="3">
    <source>
        <dbReference type="Pfam" id="PF07995"/>
    </source>
</evidence>
<dbReference type="InterPro" id="IPR011042">
    <property type="entry name" value="6-blade_b-propeller_TolB-like"/>
</dbReference>
<evidence type="ECO:0000256" key="1">
    <source>
        <dbReference type="SAM" id="MobiDB-lite"/>
    </source>
</evidence>
<dbReference type="STRING" id="1962155.B1813_19420"/>
<organism evidence="4 5">
    <name type="scientific">Saccharomonospora piscinae</name>
    <dbReference type="NCBI Taxonomy" id="687388"/>
    <lineage>
        <taxon>Bacteria</taxon>
        <taxon>Bacillati</taxon>
        <taxon>Actinomycetota</taxon>
        <taxon>Actinomycetes</taxon>
        <taxon>Pseudonocardiales</taxon>
        <taxon>Pseudonocardiaceae</taxon>
        <taxon>Saccharomonospora</taxon>
    </lineage>
</organism>
<dbReference type="SUPFAM" id="SSF50952">
    <property type="entry name" value="Soluble quinoprotein glucose dehydrogenase"/>
    <property type="match status" value="1"/>
</dbReference>
<keyword evidence="5" id="KW-1185">Reference proteome</keyword>
<dbReference type="InterPro" id="IPR011041">
    <property type="entry name" value="Quinoprot_gluc/sorb_DH_b-prop"/>
</dbReference>
<protein>
    <submittedName>
        <fullName evidence="4">Glucose dehydrogenase</fullName>
    </submittedName>
</protein>
<accession>A0A1V8ZYX5</accession>
<proteinExistence type="predicted"/>
<evidence type="ECO:0000313" key="4">
    <source>
        <dbReference type="EMBL" id="OQO90000.1"/>
    </source>
</evidence>
<name>A0A1V8ZYX5_SACPI</name>
<reference evidence="4 5" key="1">
    <citation type="submission" date="2017-02" db="EMBL/GenBank/DDBJ databases">
        <title>Draft genome of Saccharomonospora sp. 154.</title>
        <authorList>
            <person name="Alonso-Carmona G.S."/>
            <person name="De La Haba R."/>
            <person name="Vera-Gargallo B."/>
            <person name="Sandoval-Trujillo A.H."/>
            <person name="Ramirez-Duran N."/>
            <person name="Ventosa A."/>
        </authorList>
    </citation>
    <scope>NUCLEOTIDE SEQUENCE [LARGE SCALE GENOMIC DNA]</scope>
    <source>
        <strain evidence="4 5">LRS4.154</strain>
    </source>
</reference>
<comment type="caution">
    <text evidence="4">The sequence shown here is derived from an EMBL/GenBank/DDBJ whole genome shotgun (WGS) entry which is preliminary data.</text>
</comment>
<dbReference type="Gene3D" id="2.120.10.30">
    <property type="entry name" value="TolB, C-terminal domain"/>
    <property type="match status" value="1"/>
</dbReference>
<dbReference type="InterPro" id="IPR012938">
    <property type="entry name" value="Glc/Sorbosone_DH"/>
</dbReference>
<dbReference type="PANTHER" id="PTHR19328">
    <property type="entry name" value="HEDGEHOG-INTERACTING PROTEIN"/>
    <property type="match status" value="1"/>
</dbReference>
<feature type="signal peptide" evidence="2">
    <location>
        <begin position="1"/>
        <end position="24"/>
    </location>
</feature>
<dbReference type="Pfam" id="PF07995">
    <property type="entry name" value="GSDH"/>
    <property type="match status" value="1"/>
</dbReference>
<dbReference type="Proteomes" id="UP000192591">
    <property type="component" value="Unassembled WGS sequence"/>
</dbReference>
<sequence>MRRGPRRSWSAVVLACAVVVPAGCADFDDSTAETDWRSAPELSAEAGPQPQLPEAEGSAEPGGPSTSQTPVPPPEGCTDYDKAVIATCLDTVSAVAALPSDGSSVTALAGERRSGEVFLVNSDGEPQEYATLDVEPTGDGGLTGLALSPTYAEDGLVFAYLTTAEDNRIVRFAEGQEPQPVLTGIPKGADHNRGALLAGADGSLLVATGDAGDAAAAADRTSLAGKILRIDPSGAPAGDNPAADSAVYARGLHAPGGMCGTEDGSRLWVTDQTADRDAVYRIEAGEELSVPAWTWKDRPGVSGCADWTDMLAVSTEQAGNIQNLPLTEDGSVGGEPQVTLDGEDNGYGLLGSLDQVTGDVAVAGTINKDGGTPVSSDDRVVLIVRQPASGSGRD</sequence>
<dbReference type="PANTHER" id="PTHR19328:SF13">
    <property type="entry name" value="HIPL1 PROTEIN"/>
    <property type="match status" value="1"/>
</dbReference>
<dbReference type="AlphaFoldDB" id="A0A1V8ZYX5"/>
<gene>
    <name evidence="4" type="ORF">B1813_19420</name>
</gene>
<feature type="domain" description="Glucose/Sorbosone dehydrogenase" evidence="3">
    <location>
        <begin position="107"/>
        <end position="292"/>
    </location>
</feature>
<evidence type="ECO:0000256" key="2">
    <source>
        <dbReference type="SAM" id="SignalP"/>
    </source>
</evidence>
<dbReference type="EMBL" id="MWIH01000008">
    <property type="protein sequence ID" value="OQO90000.1"/>
    <property type="molecule type" value="Genomic_DNA"/>
</dbReference>
<keyword evidence="2" id="KW-0732">Signal</keyword>